<dbReference type="EMBL" id="JAJNEC010000001">
    <property type="protein sequence ID" value="MCD2421172.1"/>
    <property type="molecule type" value="Genomic_DNA"/>
</dbReference>
<dbReference type="InterPro" id="IPR031107">
    <property type="entry name" value="Small_HSP"/>
</dbReference>
<evidence type="ECO:0000259" key="3">
    <source>
        <dbReference type="PROSITE" id="PS01031"/>
    </source>
</evidence>
<proteinExistence type="inferred from homology"/>
<evidence type="ECO:0000313" key="4">
    <source>
        <dbReference type="EMBL" id="MCD2421172.1"/>
    </source>
</evidence>
<evidence type="ECO:0000313" key="5">
    <source>
        <dbReference type="Proteomes" id="UP001199816"/>
    </source>
</evidence>
<comment type="similarity">
    <text evidence="1 2">Belongs to the small heat shock protein (HSP20) family.</text>
</comment>
<dbReference type="PANTHER" id="PTHR11527">
    <property type="entry name" value="HEAT-SHOCK PROTEIN 20 FAMILY MEMBER"/>
    <property type="match status" value="1"/>
</dbReference>
<gene>
    <name evidence="4" type="ORF">LQ567_00245</name>
</gene>
<dbReference type="RefSeq" id="WP_231001965.1">
    <property type="nucleotide sequence ID" value="NZ_JAJNEC010000001.1"/>
</dbReference>
<dbReference type="SUPFAM" id="SSF49764">
    <property type="entry name" value="HSP20-like chaperones"/>
    <property type="match status" value="1"/>
</dbReference>
<evidence type="ECO:0000256" key="1">
    <source>
        <dbReference type="PROSITE-ProRule" id="PRU00285"/>
    </source>
</evidence>
<protein>
    <submittedName>
        <fullName evidence="4">Hsp20/alpha crystallin family protein</fullName>
    </submittedName>
</protein>
<sequence>MFTDQSIGGHTQQQFDSRFKQQRCFFGKKFGGRPFGGGHPWMHKLQGYMNGSKPVNIEETETAFIISLYAAGLQKEHFKISVKEDVLTIRYDAPGQAETGNYVYQEHQPANFERSFQLSDKVLTDAINASYTDGVLKIIFQKNPETNKPGQEINIA</sequence>
<evidence type="ECO:0000256" key="2">
    <source>
        <dbReference type="RuleBase" id="RU003616"/>
    </source>
</evidence>
<dbReference type="CDD" id="cd06464">
    <property type="entry name" value="ACD_sHsps-like"/>
    <property type="match status" value="1"/>
</dbReference>
<dbReference type="Gene3D" id="2.60.40.790">
    <property type="match status" value="1"/>
</dbReference>
<comment type="caution">
    <text evidence="4">The sequence shown here is derived from an EMBL/GenBank/DDBJ whole genome shotgun (WGS) entry which is preliminary data.</text>
</comment>
<dbReference type="InterPro" id="IPR002068">
    <property type="entry name" value="A-crystallin/Hsp20_dom"/>
</dbReference>
<dbReference type="InterPro" id="IPR008978">
    <property type="entry name" value="HSP20-like_chaperone"/>
</dbReference>
<dbReference type="Proteomes" id="UP001199816">
    <property type="component" value="Unassembled WGS sequence"/>
</dbReference>
<dbReference type="Pfam" id="PF00011">
    <property type="entry name" value="HSP20"/>
    <property type="match status" value="1"/>
</dbReference>
<feature type="domain" description="SHSP" evidence="3">
    <location>
        <begin position="46"/>
        <end position="156"/>
    </location>
</feature>
<dbReference type="PROSITE" id="PS01031">
    <property type="entry name" value="SHSP"/>
    <property type="match status" value="1"/>
</dbReference>
<accession>A0ABS8PLK1</accession>
<keyword evidence="5" id="KW-1185">Reference proteome</keyword>
<name>A0ABS8PLK1_9BACT</name>
<organism evidence="4 5">
    <name type="scientific">Niabella pedocola</name>
    <dbReference type="NCBI Taxonomy" id="1752077"/>
    <lineage>
        <taxon>Bacteria</taxon>
        <taxon>Pseudomonadati</taxon>
        <taxon>Bacteroidota</taxon>
        <taxon>Chitinophagia</taxon>
        <taxon>Chitinophagales</taxon>
        <taxon>Chitinophagaceae</taxon>
        <taxon>Niabella</taxon>
    </lineage>
</organism>
<reference evidence="4 5" key="1">
    <citation type="submission" date="2021-11" db="EMBL/GenBank/DDBJ databases">
        <title>Genomic of Niabella pedocola.</title>
        <authorList>
            <person name="Wu T."/>
        </authorList>
    </citation>
    <scope>NUCLEOTIDE SEQUENCE [LARGE SCALE GENOMIC DNA]</scope>
    <source>
        <strain evidence="4 5">JCM 31011</strain>
    </source>
</reference>